<dbReference type="EMBL" id="CAJVCH010300941">
    <property type="protein sequence ID" value="CAG7785675.1"/>
    <property type="molecule type" value="Genomic_DNA"/>
</dbReference>
<feature type="non-terminal residue" evidence="1">
    <location>
        <position position="1"/>
    </location>
</feature>
<keyword evidence="2" id="KW-1185">Reference proteome</keyword>
<name>A0A8J2KF87_9HEXA</name>
<reference evidence="1" key="1">
    <citation type="submission" date="2021-06" db="EMBL/GenBank/DDBJ databases">
        <authorList>
            <person name="Hodson N. C."/>
            <person name="Mongue J. A."/>
            <person name="Jaron S. K."/>
        </authorList>
    </citation>
    <scope>NUCLEOTIDE SEQUENCE</scope>
</reference>
<proteinExistence type="predicted"/>
<protein>
    <submittedName>
        <fullName evidence="1">Uncharacterized protein</fullName>
    </submittedName>
</protein>
<gene>
    <name evidence="1" type="ORF">AFUS01_LOCUS24286</name>
</gene>
<organism evidence="1 2">
    <name type="scientific">Allacma fusca</name>
    <dbReference type="NCBI Taxonomy" id="39272"/>
    <lineage>
        <taxon>Eukaryota</taxon>
        <taxon>Metazoa</taxon>
        <taxon>Ecdysozoa</taxon>
        <taxon>Arthropoda</taxon>
        <taxon>Hexapoda</taxon>
        <taxon>Collembola</taxon>
        <taxon>Symphypleona</taxon>
        <taxon>Sminthuridae</taxon>
        <taxon>Allacma</taxon>
    </lineage>
</organism>
<evidence type="ECO:0000313" key="2">
    <source>
        <dbReference type="Proteomes" id="UP000708208"/>
    </source>
</evidence>
<evidence type="ECO:0000313" key="1">
    <source>
        <dbReference type="EMBL" id="CAG7785675.1"/>
    </source>
</evidence>
<accession>A0A8J2KF87</accession>
<dbReference type="Proteomes" id="UP000708208">
    <property type="component" value="Unassembled WGS sequence"/>
</dbReference>
<sequence>YGPYGCQCSETHGSR</sequence>
<comment type="caution">
    <text evidence="1">The sequence shown here is derived from an EMBL/GenBank/DDBJ whole genome shotgun (WGS) entry which is preliminary data.</text>
</comment>